<dbReference type="Pfam" id="PF20152">
    <property type="entry name" value="DUF6534"/>
    <property type="match status" value="1"/>
</dbReference>
<evidence type="ECO:0000259" key="2">
    <source>
        <dbReference type="Pfam" id="PF20152"/>
    </source>
</evidence>
<feature type="transmembrane region" description="Helical" evidence="1">
    <location>
        <begin position="130"/>
        <end position="151"/>
    </location>
</feature>
<reference evidence="3 4" key="1">
    <citation type="journal article" date="2018" name="Sci. Rep.">
        <title>Genome sequence of the cauliflower mushroom Sparassis crispa (Hanabiratake) and its association with beneficial usage.</title>
        <authorList>
            <person name="Kiyama R."/>
            <person name="Furutani Y."/>
            <person name="Kawaguchi K."/>
            <person name="Nakanishi T."/>
        </authorList>
    </citation>
    <scope>NUCLEOTIDE SEQUENCE [LARGE SCALE GENOMIC DNA]</scope>
</reference>
<dbReference type="InParanoid" id="A0A401G9U0"/>
<keyword evidence="4" id="KW-1185">Reference proteome</keyword>
<dbReference type="InterPro" id="IPR045339">
    <property type="entry name" value="DUF6534"/>
</dbReference>
<dbReference type="AlphaFoldDB" id="A0A401G9U0"/>
<keyword evidence="1" id="KW-0812">Transmembrane</keyword>
<feature type="transmembrane region" description="Helical" evidence="1">
    <location>
        <begin position="59"/>
        <end position="83"/>
    </location>
</feature>
<gene>
    <name evidence="3" type="ORF">SCP_0201180</name>
</gene>
<feature type="transmembrane region" description="Helical" evidence="1">
    <location>
        <begin position="241"/>
        <end position="262"/>
    </location>
</feature>
<feature type="transmembrane region" description="Helical" evidence="1">
    <location>
        <begin position="208"/>
        <end position="235"/>
    </location>
</feature>
<dbReference type="RefSeq" id="XP_027609834.1">
    <property type="nucleotide sequence ID" value="XM_027754033.1"/>
</dbReference>
<dbReference type="OrthoDB" id="2797442at2759"/>
<keyword evidence="1" id="KW-1133">Transmembrane helix</keyword>
<sequence length="342" mass="37201">MSSSPPSIPLGAIATMNLDPTMGALFIGILLAAIFHGITTLQTIFYYTTYPKDRGLFKFLVAFVWALDTLSLAMVSFAVYMYVIKDFGNPLALMYINWGVAAEPAVSGTIALIVHLFLSSRIWKLDRRLASFAIILSVIAFVPFGISFASVGTILHKGSHSLWTDDRDLRWMSITADVVTVALDLGISATICVLLYKSRTGFGKTDKIITFLTIYTINSGLLPTMVSMGGMIAYLVSPSTLIFEAFIVTISKAYSNTFLATLNSRQSIMGRAMDDSSLAATSGKQQLHLPLRIPPLSSVKESDFVDTDSEVVSLTKLGHGDRSRGSKGGIEVHTMVEQMVEP</sequence>
<feature type="transmembrane region" description="Helical" evidence="1">
    <location>
        <begin position="24"/>
        <end position="47"/>
    </location>
</feature>
<dbReference type="STRING" id="139825.A0A401G9U0"/>
<dbReference type="PANTHER" id="PTHR40465:SF1">
    <property type="entry name" value="DUF6534 DOMAIN-CONTAINING PROTEIN"/>
    <property type="match status" value="1"/>
</dbReference>
<evidence type="ECO:0000256" key="1">
    <source>
        <dbReference type="SAM" id="Phobius"/>
    </source>
</evidence>
<dbReference type="PANTHER" id="PTHR40465">
    <property type="entry name" value="CHROMOSOME 1, WHOLE GENOME SHOTGUN SEQUENCE"/>
    <property type="match status" value="1"/>
</dbReference>
<protein>
    <recommendedName>
        <fullName evidence="2">DUF6534 domain-containing protein</fullName>
    </recommendedName>
</protein>
<comment type="caution">
    <text evidence="3">The sequence shown here is derived from an EMBL/GenBank/DDBJ whole genome shotgun (WGS) entry which is preliminary data.</text>
</comment>
<dbReference type="GeneID" id="38775838"/>
<name>A0A401G9U0_9APHY</name>
<dbReference type="EMBL" id="BFAD01000002">
    <property type="protein sequence ID" value="GBE78921.1"/>
    <property type="molecule type" value="Genomic_DNA"/>
</dbReference>
<feature type="domain" description="DUF6534" evidence="2">
    <location>
        <begin position="181"/>
        <end position="267"/>
    </location>
</feature>
<accession>A0A401G9U0</accession>
<dbReference type="Proteomes" id="UP000287166">
    <property type="component" value="Unassembled WGS sequence"/>
</dbReference>
<organism evidence="3 4">
    <name type="scientific">Sparassis crispa</name>
    <dbReference type="NCBI Taxonomy" id="139825"/>
    <lineage>
        <taxon>Eukaryota</taxon>
        <taxon>Fungi</taxon>
        <taxon>Dikarya</taxon>
        <taxon>Basidiomycota</taxon>
        <taxon>Agaricomycotina</taxon>
        <taxon>Agaricomycetes</taxon>
        <taxon>Polyporales</taxon>
        <taxon>Sparassidaceae</taxon>
        <taxon>Sparassis</taxon>
    </lineage>
</organism>
<evidence type="ECO:0000313" key="3">
    <source>
        <dbReference type="EMBL" id="GBE78921.1"/>
    </source>
</evidence>
<feature type="transmembrane region" description="Helical" evidence="1">
    <location>
        <begin position="171"/>
        <end position="196"/>
    </location>
</feature>
<evidence type="ECO:0000313" key="4">
    <source>
        <dbReference type="Proteomes" id="UP000287166"/>
    </source>
</evidence>
<proteinExistence type="predicted"/>
<feature type="transmembrane region" description="Helical" evidence="1">
    <location>
        <begin position="95"/>
        <end position="118"/>
    </location>
</feature>
<keyword evidence="1" id="KW-0472">Membrane</keyword>